<evidence type="ECO:0000259" key="4">
    <source>
        <dbReference type="Pfam" id="PF18334"/>
    </source>
</evidence>
<feature type="compositionally biased region" description="Basic residues" evidence="1">
    <location>
        <begin position="606"/>
        <end position="620"/>
    </location>
</feature>
<sequence>MVIHISNPYDEVIDVCGGQTVVTKPRIKTEEIARRFIGARTFINWPFLQEATVVAVSDNLFRYEKLAVVPGVKPRVVGSPHTHQGIGHFHSKAERIESAYSKRFAVITGNIDVLLHVRPLKGLKRLDNGALVKEYVGPSKETECAVQMAVSKVYSEDPRYLERGAPPLSEEFPDGSKIFFLGEHAYGVAAQVSATTDTTLSVMIAFFPSDKKENEEFKAVVRNSISEAYTPAFQVAKILRMSGRALSRITSSFMVVTSDKQKTNIGLSLKFEAKGLKVIDYSRKNGTHWEFSEKTINLIREYRDKFPHVFECLDASGDAMARGEDLFPDGDSIAQVKAIKAWLKIKGVPNFEPVSLFADKLPQKEQDVVAKLEQLSDTYNTKRSSSNIKKAIVRNIPRQAVLKPAHAVYRLQSQRFALGDRVTMIQDSGAVPLSFKGSVVGLTAKHMDVVWDVPFMAGTTLDNRCSQYRGATVEFAACLNLSDPQFVTSTSVVAPYVQPAVTHPHNPAFKPRIGPHPAIYPTTGNAPAAGFRPAPLRGLGGPPVVHSHHAGPSSQPVIAQPQRVHIMANPHRSFNSPVRPGEGRGRSANYADTSGRGAGAPFVPRGRPRIFRGRGRATYP</sequence>
<dbReference type="Pfam" id="PF18129">
    <property type="entry name" value="SH3_12"/>
    <property type="match status" value="1"/>
</dbReference>
<keyword evidence="6" id="KW-1185">Reference proteome</keyword>
<name>A0A0D7A763_9AGAR</name>
<evidence type="ECO:0000259" key="2">
    <source>
        <dbReference type="Pfam" id="PF18129"/>
    </source>
</evidence>
<dbReference type="EMBL" id="KN882042">
    <property type="protein sequence ID" value="KIY46224.1"/>
    <property type="molecule type" value="Genomic_DNA"/>
</dbReference>
<dbReference type="Proteomes" id="UP000054144">
    <property type="component" value="Unassembled WGS sequence"/>
</dbReference>
<reference evidence="5 6" key="1">
    <citation type="journal article" date="2015" name="Fungal Genet. Biol.">
        <title>Evolution of novel wood decay mechanisms in Agaricales revealed by the genome sequences of Fistulina hepatica and Cylindrobasidium torrendii.</title>
        <authorList>
            <person name="Floudas D."/>
            <person name="Held B.W."/>
            <person name="Riley R."/>
            <person name="Nagy L.G."/>
            <person name="Koehler G."/>
            <person name="Ransdell A.S."/>
            <person name="Younus H."/>
            <person name="Chow J."/>
            <person name="Chiniquy J."/>
            <person name="Lipzen A."/>
            <person name="Tritt A."/>
            <person name="Sun H."/>
            <person name="Haridas S."/>
            <person name="LaButti K."/>
            <person name="Ohm R.A."/>
            <person name="Kues U."/>
            <person name="Blanchette R.A."/>
            <person name="Grigoriev I.V."/>
            <person name="Minto R.E."/>
            <person name="Hibbett D.S."/>
        </authorList>
    </citation>
    <scope>NUCLEOTIDE SEQUENCE [LARGE SCALE GENOMIC DNA]</scope>
    <source>
        <strain evidence="5 6">ATCC 64428</strain>
    </source>
</reference>
<dbReference type="InterPro" id="IPR014722">
    <property type="entry name" value="Rib_uL2_dom2"/>
</dbReference>
<gene>
    <name evidence="5" type="ORF">FISHEDRAFT_66523</name>
</gene>
<dbReference type="Gene3D" id="2.30.30.30">
    <property type="match status" value="1"/>
</dbReference>
<dbReference type="Pfam" id="PF18334">
    <property type="entry name" value="XRN1_D2_D3"/>
    <property type="match status" value="1"/>
</dbReference>
<dbReference type="InterPro" id="IPR047008">
    <property type="entry name" value="XRN1_SH3_sf"/>
</dbReference>
<feature type="domain" description="Exoribonuclease Xrn1 D2/D3" evidence="4">
    <location>
        <begin position="167"/>
        <end position="392"/>
    </location>
</feature>
<evidence type="ECO:0000256" key="1">
    <source>
        <dbReference type="SAM" id="MobiDB-lite"/>
    </source>
</evidence>
<evidence type="ECO:0000313" key="5">
    <source>
        <dbReference type="EMBL" id="KIY46224.1"/>
    </source>
</evidence>
<dbReference type="AlphaFoldDB" id="A0A0D7A763"/>
<protein>
    <submittedName>
        <fullName evidence="5">Uncharacterized protein</fullName>
    </submittedName>
</protein>
<proteinExistence type="predicted"/>
<dbReference type="InterPro" id="IPR047007">
    <property type="entry name" value="XRN1_D1_sf"/>
</dbReference>
<feature type="domain" description="5'-3' exoribonuclease 1 D1" evidence="3">
    <location>
        <begin position="26"/>
        <end position="163"/>
    </location>
</feature>
<dbReference type="Pfam" id="PF18332">
    <property type="entry name" value="XRN1_D1"/>
    <property type="match status" value="1"/>
</dbReference>
<accession>A0A0D7A763</accession>
<dbReference type="Gene3D" id="2.30.30.750">
    <property type="match status" value="1"/>
</dbReference>
<feature type="domain" description="5'-3' exoribonuclease 1 SH3-like" evidence="2">
    <location>
        <begin position="414"/>
        <end position="480"/>
    </location>
</feature>
<dbReference type="OrthoDB" id="372487at2759"/>
<organism evidence="5 6">
    <name type="scientific">Fistulina hepatica ATCC 64428</name>
    <dbReference type="NCBI Taxonomy" id="1128425"/>
    <lineage>
        <taxon>Eukaryota</taxon>
        <taxon>Fungi</taxon>
        <taxon>Dikarya</taxon>
        <taxon>Basidiomycota</taxon>
        <taxon>Agaricomycotina</taxon>
        <taxon>Agaricomycetes</taxon>
        <taxon>Agaricomycetidae</taxon>
        <taxon>Agaricales</taxon>
        <taxon>Fistulinaceae</taxon>
        <taxon>Fistulina</taxon>
    </lineage>
</organism>
<evidence type="ECO:0000259" key="3">
    <source>
        <dbReference type="Pfam" id="PF18332"/>
    </source>
</evidence>
<dbReference type="Gene3D" id="2.170.260.40">
    <property type="match status" value="1"/>
</dbReference>
<dbReference type="InterPro" id="IPR041106">
    <property type="entry name" value="XRN1_D2_D3"/>
</dbReference>
<dbReference type="InterPro" id="IPR041385">
    <property type="entry name" value="SH3_12"/>
</dbReference>
<evidence type="ECO:0000313" key="6">
    <source>
        <dbReference type="Proteomes" id="UP000054144"/>
    </source>
</evidence>
<feature type="region of interest" description="Disordered" evidence="1">
    <location>
        <begin position="572"/>
        <end position="620"/>
    </location>
</feature>
<dbReference type="InterPro" id="IPR040992">
    <property type="entry name" value="XRN1_D1"/>
</dbReference>